<evidence type="ECO:0000259" key="11">
    <source>
        <dbReference type="Pfam" id="PF09334"/>
    </source>
</evidence>
<gene>
    <name evidence="12" type="primary">MSM1</name>
    <name evidence="12" type="ORF">HETSPECPRED_006108</name>
</gene>
<dbReference type="Proteomes" id="UP000664521">
    <property type="component" value="Unassembled WGS sequence"/>
</dbReference>
<dbReference type="AlphaFoldDB" id="A0A8H3EGR4"/>
<comment type="caution">
    <text evidence="12">The sequence shown here is derived from an EMBL/GenBank/DDBJ whole genome shotgun (WGS) entry which is preliminary data.</text>
</comment>
<dbReference type="EMBL" id="CAJPDS010000004">
    <property type="protein sequence ID" value="CAF9906214.1"/>
    <property type="molecule type" value="Genomic_DNA"/>
</dbReference>
<dbReference type="Gene3D" id="3.40.50.150">
    <property type="entry name" value="Vaccinia Virus protein VP39"/>
    <property type="match status" value="1"/>
</dbReference>
<dbReference type="InterPro" id="IPR019410">
    <property type="entry name" value="Methyltransf_16"/>
</dbReference>
<dbReference type="PANTHER" id="PTHR43326:SF1">
    <property type="entry name" value="METHIONINE--TRNA LIGASE, MITOCHONDRIAL"/>
    <property type="match status" value="1"/>
</dbReference>
<keyword evidence="7 10" id="KW-0030">Aminoacyl-tRNA synthetase</keyword>
<evidence type="ECO:0000256" key="1">
    <source>
        <dbReference type="ARBA" id="ARBA00005594"/>
    </source>
</evidence>
<dbReference type="GO" id="GO:0004825">
    <property type="term" value="F:methionine-tRNA ligase activity"/>
    <property type="evidence" value="ECO:0007669"/>
    <property type="project" value="UniProtKB-EC"/>
</dbReference>
<dbReference type="GO" id="GO:0008757">
    <property type="term" value="F:S-adenosylmethionine-dependent methyltransferase activity"/>
    <property type="evidence" value="ECO:0007669"/>
    <property type="project" value="UniProtKB-ARBA"/>
</dbReference>
<keyword evidence="4 10" id="KW-0547">Nucleotide-binding</keyword>
<dbReference type="PANTHER" id="PTHR43326">
    <property type="entry name" value="METHIONYL-TRNA SYNTHETASE"/>
    <property type="match status" value="1"/>
</dbReference>
<dbReference type="GO" id="GO:0005524">
    <property type="term" value="F:ATP binding"/>
    <property type="evidence" value="ECO:0007669"/>
    <property type="project" value="UniProtKB-KW"/>
</dbReference>
<feature type="domain" description="Methionyl/Leucyl tRNA synthetase" evidence="11">
    <location>
        <begin position="47"/>
        <end position="414"/>
    </location>
</feature>
<dbReference type="FunFam" id="2.170.220.10:FF:000001">
    <property type="entry name" value="methionine--tRNA ligase, mitochondrial"/>
    <property type="match status" value="1"/>
</dbReference>
<evidence type="ECO:0000256" key="10">
    <source>
        <dbReference type="RuleBase" id="RU363039"/>
    </source>
</evidence>
<dbReference type="EC" id="6.1.1.10" evidence="2"/>
<dbReference type="SUPFAM" id="SSF53335">
    <property type="entry name" value="S-adenosyl-L-methionine-dependent methyltransferases"/>
    <property type="match status" value="1"/>
</dbReference>
<dbReference type="GO" id="GO:0005739">
    <property type="term" value="C:mitochondrion"/>
    <property type="evidence" value="ECO:0007669"/>
    <property type="project" value="UniProtKB-ARBA"/>
</dbReference>
<sequence>MKSPTTSRVLRASPEIQQGWVCQRFQWRRANARTYSQALPTTSSKPYYVTSPIFYVNAAPHIGHLYTLILTDILKRWQVLRGRKAILCTGTDEHGMKIQQAAAKAGQDPQSFCDKMHKPFDTLVRRAGIEGDHFIRTTEPDHRIAVQHFWFMLKERGFIYQNLHEGWYSISDETFYPPTAVHLVLDPSTGRKYMASVETGSEVEWTSEKNYHFRLSAFRDRLLEYYEQNPNFVVPATRMKDVIQHVSAGLSDLSISRPAERLSWGIRVPNDDSQTIYVWLDALINYLTKSNYPFQIPGNEAAGGWPADCHVVGKDIVRFHCIYWPAFLMAVGLPLPRQVLTHAHWTLGRSKMSKTAGNVVNPFFALDRFGTDTMRYYLAFDGGLKDDAAYENSYIIERYKKGLQGGLGNFLSRITRGKGWSVPRAVEFGKIDEDSFEAQMRRIRLKALPGEILNMMEQLNPGAALQHIMSFMFKMNSYLQEAAPWEPKDQEKVDGIIYLCSEALRICGILLQPYMPSKMQQLLDQLGVDPEKRMLRDAEFGSDRTFGKPLIPIGRGHTVDESGMVHYIRFLKAPKVHAVGVIKALITITTDLGDDFFPYDQTLRAGLVSNSSKSTELLQSRSILWKGGMRVLWVELTTEHVSPGLRLRVEVGSEVKKKCSDSIALEQMPLVIGCTCSILNSLQDPGVCGRSERSLLLQSENCLKIDEDIGESIARHVWDAGIAMAAFLADLRYGNQEPKSKFICNSLSANSSGLKILELGSGCGIAGIAFAQLWPQCQVFLTDLTEAMDVLESNIGQAAPAAGTHLSCALLDWGEAFPEALRSIMFDVVLVSDCTYNSDSIPALVKKLSMIAATSANVLLLVSLKVRHSSEAVFFELLIAAGFRELGHTSVSLPTRGMSTTDQALYDKIEIYGYQWME</sequence>
<evidence type="ECO:0000313" key="12">
    <source>
        <dbReference type="EMBL" id="CAF9906214.1"/>
    </source>
</evidence>
<evidence type="ECO:0000256" key="5">
    <source>
        <dbReference type="ARBA" id="ARBA00022840"/>
    </source>
</evidence>
<dbReference type="Gene3D" id="2.170.220.10">
    <property type="match status" value="1"/>
</dbReference>
<evidence type="ECO:0000256" key="8">
    <source>
        <dbReference type="ARBA" id="ARBA00047364"/>
    </source>
</evidence>
<evidence type="ECO:0000313" key="13">
    <source>
        <dbReference type="Proteomes" id="UP000664521"/>
    </source>
</evidence>
<dbReference type="InterPro" id="IPR014729">
    <property type="entry name" value="Rossmann-like_a/b/a_fold"/>
</dbReference>
<dbReference type="InterPro" id="IPR014758">
    <property type="entry name" value="Met-tRNA_synth"/>
</dbReference>
<dbReference type="SUPFAM" id="SSF47323">
    <property type="entry name" value="Anticodon-binding domain of a subclass of class I aminoacyl-tRNA synthetases"/>
    <property type="match status" value="1"/>
</dbReference>
<dbReference type="PRINTS" id="PR01041">
    <property type="entry name" value="TRNASYNTHMET"/>
</dbReference>
<dbReference type="InterPro" id="IPR023457">
    <property type="entry name" value="Met-tRNA_synth_2"/>
</dbReference>
<reference evidence="12" key="1">
    <citation type="submission" date="2021-03" db="EMBL/GenBank/DDBJ databases">
        <authorList>
            <person name="Tagirdzhanova G."/>
        </authorList>
    </citation>
    <scope>NUCLEOTIDE SEQUENCE</scope>
</reference>
<organism evidence="12 13">
    <name type="scientific">Heterodermia speciosa</name>
    <dbReference type="NCBI Taxonomy" id="116794"/>
    <lineage>
        <taxon>Eukaryota</taxon>
        <taxon>Fungi</taxon>
        <taxon>Dikarya</taxon>
        <taxon>Ascomycota</taxon>
        <taxon>Pezizomycotina</taxon>
        <taxon>Lecanoromycetes</taxon>
        <taxon>OSLEUM clade</taxon>
        <taxon>Lecanoromycetidae</taxon>
        <taxon>Caliciales</taxon>
        <taxon>Physciaceae</taxon>
        <taxon>Heterodermia</taxon>
    </lineage>
</organism>
<dbReference type="Gene3D" id="1.10.730.10">
    <property type="entry name" value="Isoleucyl-tRNA Synthetase, Domain 1"/>
    <property type="match status" value="1"/>
</dbReference>
<dbReference type="Pfam" id="PF10294">
    <property type="entry name" value="Methyltransf_16"/>
    <property type="match status" value="1"/>
</dbReference>
<comment type="similarity">
    <text evidence="1 10">Belongs to the class-I aminoacyl-tRNA synthetase family.</text>
</comment>
<comment type="catalytic activity">
    <reaction evidence="8">
        <text>tRNA(Met) + L-methionine + ATP = L-methionyl-tRNA(Met) + AMP + diphosphate</text>
        <dbReference type="Rhea" id="RHEA:13481"/>
        <dbReference type="Rhea" id="RHEA-COMP:9667"/>
        <dbReference type="Rhea" id="RHEA-COMP:9698"/>
        <dbReference type="ChEBI" id="CHEBI:30616"/>
        <dbReference type="ChEBI" id="CHEBI:33019"/>
        <dbReference type="ChEBI" id="CHEBI:57844"/>
        <dbReference type="ChEBI" id="CHEBI:78442"/>
        <dbReference type="ChEBI" id="CHEBI:78530"/>
        <dbReference type="ChEBI" id="CHEBI:456215"/>
        <dbReference type="EC" id="6.1.1.10"/>
    </reaction>
</comment>
<evidence type="ECO:0000256" key="7">
    <source>
        <dbReference type="ARBA" id="ARBA00023146"/>
    </source>
</evidence>
<accession>A0A8H3EGR4</accession>
<dbReference type="InterPro" id="IPR029063">
    <property type="entry name" value="SAM-dependent_MTases_sf"/>
</dbReference>
<dbReference type="GO" id="GO:0006431">
    <property type="term" value="P:methionyl-tRNA aminoacylation"/>
    <property type="evidence" value="ECO:0007669"/>
    <property type="project" value="InterPro"/>
</dbReference>
<dbReference type="SUPFAM" id="SSF52374">
    <property type="entry name" value="Nucleotidylyl transferase"/>
    <property type="match status" value="1"/>
</dbReference>
<dbReference type="InterPro" id="IPR009080">
    <property type="entry name" value="tRNAsynth_Ia_anticodon-bd"/>
</dbReference>
<proteinExistence type="inferred from homology"/>
<evidence type="ECO:0000256" key="3">
    <source>
        <dbReference type="ARBA" id="ARBA00022598"/>
    </source>
</evidence>
<dbReference type="NCBIfam" id="TIGR00398">
    <property type="entry name" value="metG"/>
    <property type="match status" value="1"/>
</dbReference>
<keyword evidence="6 10" id="KW-0648">Protein biosynthesis</keyword>
<keyword evidence="13" id="KW-1185">Reference proteome</keyword>
<keyword evidence="3 10" id="KW-0436">Ligase</keyword>
<evidence type="ECO:0000256" key="6">
    <source>
        <dbReference type="ARBA" id="ARBA00022917"/>
    </source>
</evidence>
<dbReference type="CDD" id="cd02440">
    <property type="entry name" value="AdoMet_MTases"/>
    <property type="match status" value="1"/>
</dbReference>
<dbReference type="CDD" id="cd00814">
    <property type="entry name" value="MetRS_core"/>
    <property type="match status" value="1"/>
</dbReference>
<dbReference type="Gene3D" id="3.40.50.620">
    <property type="entry name" value="HUPs"/>
    <property type="match status" value="1"/>
</dbReference>
<protein>
    <recommendedName>
        <fullName evidence="9">Probable methionine--tRNA ligase, mitochondrial</fullName>
        <ecNumber evidence="2">6.1.1.10</ecNumber>
    </recommendedName>
</protein>
<dbReference type="Pfam" id="PF09334">
    <property type="entry name" value="tRNA-synt_1g"/>
    <property type="match status" value="1"/>
</dbReference>
<dbReference type="InterPro" id="IPR033911">
    <property type="entry name" value="MetRS_core"/>
</dbReference>
<keyword evidence="5 10" id="KW-0067">ATP-binding</keyword>
<dbReference type="OrthoDB" id="24670at2759"/>
<evidence type="ECO:0000256" key="9">
    <source>
        <dbReference type="ARBA" id="ARBA00068817"/>
    </source>
</evidence>
<evidence type="ECO:0000256" key="4">
    <source>
        <dbReference type="ARBA" id="ARBA00022741"/>
    </source>
</evidence>
<evidence type="ECO:0000256" key="2">
    <source>
        <dbReference type="ARBA" id="ARBA00012838"/>
    </source>
</evidence>
<name>A0A8H3EGR4_9LECA</name>
<dbReference type="InterPro" id="IPR015413">
    <property type="entry name" value="Methionyl/Leucyl_tRNA_Synth"/>
</dbReference>